<evidence type="ECO:0000313" key="3">
    <source>
        <dbReference type="EMBL" id="KJV64764.1"/>
    </source>
</evidence>
<protein>
    <submittedName>
        <fullName evidence="3">Nitrogen assimilation regulatory domain protein</fullName>
    </submittedName>
</protein>
<gene>
    <name evidence="3" type="primary">ntrX</name>
    <name evidence="3" type="ORF">APHMUC_1469</name>
</gene>
<dbReference type="InterPro" id="IPR011006">
    <property type="entry name" value="CheY-like_superfamily"/>
</dbReference>
<feature type="domain" description="Response regulatory" evidence="2">
    <location>
        <begin position="1"/>
        <end position="42"/>
    </location>
</feature>
<feature type="modified residue" description="4-aspartylphosphate" evidence="1">
    <location>
        <position position="37"/>
    </location>
</feature>
<dbReference type="EMBL" id="LANV01000001">
    <property type="protein sequence ID" value="KJV64764.1"/>
    <property type="molecule type" value="Genomic_DNA"/>
</dbReference>
<dbReference type="GO" id="GO:0000160">
    <property type="term" value="P:phosphorelay signal transduction system"/>
    <property type="evidence" value="ECO:0007669"/>
    <property type="project" value="InterPro"/>
</dbReference>
<evidence type="ECO:0000313" key="4">
    <source>
        <dbReference type="Proteomes" id="UP000033441"/>
    </source>
</evidence>
<name>A0A0F3NCY2_ANAPH</name>
<sequence>MIQDILRDDNYVTRFAADGLSAMKLAYEREPDVVLLDTMFTG</sequence>
<accession>A0A0F3NCY2</accession>
<dbReference type="InterPro" id="IPR001789">
    <property type="entry name" value="Sig_transdc_resp-reg_receiver"/>
</dbReference>
<dbReference type="SUPFAM" id="SSF52172">
    <property type="entry name" value="CheY-like"/>
    <property type="match status" value="1"/>
</dbReference>
<evidence type="ECO:0000256" key="1">
    <source>
        <dbReference type="PROSITE-ProRule" id="PRU00169"/>
    </source>
</evidence>
<reference evidence="3 4" key="1">
    <citation type="submission" date="2015-02" db="EMBL/GenBank/DDBJ databases">
        <title>Genome Sequencing of Rickettsiales.</title>
        <authorList>
            <person name="Daugherty S.C."/>
            <person name="Su Q."/>
            <person name="Abolude K."/>
            <person name="Beier-Sexton M."/>
            <person name="Carlyon J.A."/>
            <person name="Carter R."/>
            <person name="Day N.P."/>
            <person name="Dumler S.J."/>
            <person name="Dyachenko V."/>
            <person name="Godinez A."/>
            <person name="Kurtti T.J."/>
            <person name="Lichay M."/>
            <person name="Mullins K.E."/>
            <person name="Ott S."/>
            <person name="Pappas-Brown V."/>
            <person name="Paris D.H."/>
            <person name="Patel P."/>
            <person name="Richards A.L."/>
            <person name="Sadzewicz L."/>
            <person name="Sears K."/>
            <person name="Seidman D."/>
            <person name="Sengamalay N."/>
            <person name="Stenos J."/>
            <person name="Tallon L.J."/>
            <person name="Vincent G."/>
            <person name="Fraser C.M."/>
            <person name="Munderloh U."/>
            <person name="Dunning-Hotopp J.C."/>
        </authorList>
    </citation>
    <scope>NUCLEOTIDE SEQUENCE [LARGE SCALE GENOMIC DNA]</scope>
    <source>
        <strain evidence="3 4">ApMUC09</strain>
    </source>
</reference>
<proteinExistence type="predicted"/>
<dbReference type="Proteomes" id="UP000033441">
    <property type="component" value="Unassembled WGS sequence"/>
</dbReference>
<dbReference type="Gene3D" id="3.40.50.2300">
    <property type="match status" value="1"/>
</dbReference>
<organism evidence="3 4">
    <name type="scientific">Anaplasma phagocytophilum str. ApMUC09</name>
    <dbReference type="NCBI Taxonomy" id="1359152"/>
    <lineage>
        <taxon>Bacteria</taxon>
        <taxon>Pseudomonadati</taxon>
        <taxon>Pseudomonadota</taxon>
        <taxon>Alphaproteobacteria</taxon>
        <taxon>Rickettsiales</taxon>
        <taxon>Anaplasmataceae</taxon>
        <taxon>Anaplasma</taxon>
        <taxon>phagocytophilum group</taxon>
    </lineage>
</organism>
<keyword evidence="1" id="KW-0597">Phosphoprotein</keyword>
<evidence type="ECO:0000259" key="2">
    <source>
        <dbReference type="PROSITE" id="PS50110"/>
    </source>
</evidence>
<dbReference type="PROSITE" id="PS50110">
    <property type="entry name" value="RESPONSE_REGULATORY"/>
    <property type="match status" value="1"/>
</dbReference>
<dbReference type="AlphaFoldDB" id="A0A0F3NCY2"/>
<comment type="caution">
    <text evidence="3">The sequence shown here is derived from an EMBL/GenBank/DDBJ whole genome shotgun (WGS) entry which is preliminary data.</text>
</comment>
<dbReference type="PATRIC" id="fig|1359152.3.peg.1538"/>